<name>A0A3E3EGW1_9FIRM</name>
<dbReference type="InterPro" id="IPR002711">
    <property type="entry name" value="HNH"/>
</dbReference>
<dbReference type="Gene3D" id="1.10.30.50">
    <property type="match status" value="1"/>
</dbReference>
<dbReference type="GO" id="GO:0008270">
    <property type="term" value="F:zinc ion binding"/>
    <property type="evidence" value="ECO:0007669"/>
    <property type="project" value="InterPro"/>
</dbReference>
<dbReference type="InterPro" id="IPR003615">
    <property type="entry name" value="HNH_nuc"/>
</dbReference>
<keyword evidence="2" id="KW-0378">Hydrolase</keyword>
<feature type="domain" description="HNH nuclease" evidence="1">
    <location>
        <begin position="12"/>
        <end position="78"/>
    </location>
</feature>
<accession>A0A3E3EGW1</accession>
<dbReference type="SMART" id="SM00507">
    <property type="entry name" value="HNHc"/>
    <property type="match status" value="1"/>
</dbReference>
<evidence type="ECO:0000313" key="2">
    <source>
        <dbReference type="EMBL" id="RGD87096.1"/>
    </source>
</evidence>
<organism evidence="2 3">
    <name type="scientific">Thomasclavelia ramosa</name>
    <dbReference type="NCBI Taxonomy" id="1547"/>
    <lineage>
        <taxon>Bacteria</taxon>
        <taxon>Bacillati</taxon>
        <taxon>Bacillota</taxon>
        <taxon>Erysipelotrichia</taxon>
        <taxon>Erysipelotrichales</taxon>
        <taxon>Coprobacillaceae</taxon>
        <taxon>Thomasclavelia</taxon>
    </lineage>
</organism>
<dbReference type="GO" id="GO:0004519">
    <property type="term" value="F:endonuclease activity"/>
    <property type="evidence" value="ECO:0007669"/>
    <property type="project" value="UniProtKB-KW"/>
</dbReference>
<gene>
    <name evidence="2" type="ORF">DXB93_01740</name>
</gene>
<keyword evidence="2" id="KW-0255">Endonuclease</keyword>
<sequence>MHAFYIRSIWKNKRKHIIERDHCECQECKRNSKVTIVKPKAKERSQRAYVHHIKHLRDYPELALEDSNLETLCFSCHELEHTDERHKFETGKDKFVNEERW</sequence>
<evidence type="ECO:0000259" key="1">
    <source>
        <dbReference type="SMART" id="SM00507"/>
    </source>
</evidence>
<reference evidence="2 3" key="1">
    <citation type="submission" date="2018-08" db="EMBL/GenBank/DDBJ databases">
        <title>A genome reference for cultivated species of the human gut microbiota.</title>
        <authorList>
            <person name="Zou Y."/>
            <person name="Xue W."/>
            <person name="Luo G."/>
        </authorList>
    </citation>
    <scope>NUCLEOTIDE SEQUENCE [LARGE SCALE GENOMIC DNA]</scope>
    <source>
        <strain evidence="2 3">OM06-4</strain>
    </source>
</reference>
<dbReference type="Pfam" id="PF01844">
    <property type="entry name" value="HNH"/>
    <property type="match status" value="1"/>
</dbReference>
<protein>
    <submittedName>
        <fullName evidence="2">HNH endonuclease</fullName>
    </submittedName>
</protein>
<evidence type="ECO:0000313" key="3">
    <source>
        <dbReference type="Proteomes" id="UP000261032"/>
    </source>
</evidence>
<keyword evidence="2" id="KW-0540">Nuclease</keyword>
<dbReference type="GO" id="GO:0003676">
    <property type="term" value="F:nucleic acid binding"/>
    <property type="evidence" value="ECO:0007669"/>
    <property type="project" value="InterPro"/>
</dbReference>
<dbReference type="EMBL" id="QUSL01000002">
    <property type="protein sequence ID" value="RGD87096.1"/>
    <property type="molecule type" value="Genomic_DNA"/>
</dbReference>
<comment type="caution">
    <text evidence="2">The sequence shown here is derived from an EMBL/GenBank/DDBJ whole genome shotgun (WGS) entry which is preliminary data.</text>
</comment>
<proteinExistence type="predicted"/>
<dbReference type="AlphaFoldDB" id="A0A3E3EGW1"/>
<dbReference type="Proteomes" id="UP000261032">
    <property type="component" value="Unassembled WGS sequence"/>
</dbReference>